<feature type="region of interest" description="Disordered" evidence="1">
    <location>
        <begin position="1"/>
        <end position="38"/>
    </location>
</feature>
<keyword evidence="3" id="KW-1185">Reference proteome</keyword>
<organism evidence="2 3">
    <name type="scientific">Jatropha curcas</name>
    <name type="common">Barbados nut</name>
    <dbReference type="NCBI Taxonomy" id="180498"/>
    <lineage>
        <taxon>Eukaryota</taxon>
        <taxon>Viridiplantae</taxon>
        <taxon>Streptophyta</taxon>
        <taxon>Embryophyta</taxon>
        <taxon>Tracheophyta</taxon>
        <taxon>Spermatophyta</taxon>
        <taxon>Magnoliopsida</taxon>
        <taxon>eudicotyledons</taxon>
        <taxon>Gunneridae</taxon>
        <taxon>Pentapetalae</taxon>
        <taxon>rosids</taxon>
        <taxon>fabids</taxon>
        <taxon>Malpighiales</taxon>
        <taxon>Euphorbiaceae</taxon>
        <taxon>Crotonoideae</taxon>
        <taxon>Jatropheae</taxon>
        <taxon>Jatropha</taxon>
    </lineage>
</organism>
<evidence type="ECO:0000313" key="2">
    <source>
        <dbReference type="EMBL" id="KDP24207.1"/>
    </source>
</evidence>
<accession>A0A067JK28</accession>
<dbReference type="EMBL" id="KK915137">
    <property type="protein sequence ID" value="KDP24207.1"/>
    <property type="molecule type" value="Genomic_DNA"/>
</dbReference>
<sequence length="89" mass="9952">MPAGERQWKEECEAAPSFRPPGAAGEPRRILRRGSDRGKVAALPATVAFSRNERREGREGRSCCGEESTVRRRGAVLWSSENERRRGRG</sequence>
<gene>
    <name evidence="2" type="ORF">JCGZ_25864</name>
</gene>
<evidence type="ECO:0000313" key="3">
    <source>
        <dbReference type="Proteomes" id="UP000027138"/>
    </source>
</evidence>
<reference evidence="2 3" key="1">
    <citation type="journal article" date="2014" name="PLoS ONE">
        <title>Global Analysis of Gene Expression Profiles in Physic Nut (Jatropha curcas L.) Seedlings Exposed to Salt Stress.</title>
        <authorList>
            <person name="Zhang L."/>
            <person name="Zhang C."/>
            <person name="Wu P."/>
            <person name="Chen Y."/>
            <person name="Li M."/>
            <person name="Jiang H."/>
            <person name="Wu G."/>
        </authorList>
    </citation>
    <scope>NUCLEOTIDE SEQUENCE [LARGE SCALE GENOMIC DNA]</scope>
    <source>
        <strain evidence="3">cv. GZQX0401</strain>
        <tissue evidence="2">Young leaves</tissue>
    </source>
</reference>
<name>A0A067JK28_JATCU</name>
<feature type="region of interest" description="Disordered" evidence="1">
    <location>
        <begin position="51"/>
        <end position="89"/>
    </location>
</feature>
<feature type="compositionally biased region" description="Basic and acidic residues" evidence="1">
    <location>
        <begin position="51"/>
        <end position="61"/>
    </location>
</feature>
<feature type="compositionally biased region" description="Basic and acidic residues" evidence="1">
    <location>
        <begin position="1"/>
        <end position="12"/>
    </location>
</feature>
<dbReference type="Proteomes" id="UP000027138">
    <property type="component" value="Unassembled WGS sequence"/>
</dbReference>
<proteinExistence type="predicted"/>
<feature type="compositionally biased region" description="Basic and acidic residues" evidence="1">
    <location>
        <begin position="26"/>
        <end position="38"/>
    </location>
</feature>
<protein>
    <submittedName>
        <fullName evidence="2">Uncharacterized protein</fullName>
    </submittedName>
</protein>
<evidence type="ECO:0000256" key="1">
    <source>
        <dbReference type="SAM" id="MobiDB-lite"/>
    </source>
</evidence>
<dbReference type="AlphaFoldDB" id="A0A067JK28"/>